<accession>A0ABV7HJF3</accession>
<dbReference type="InterPro" id="IPR005025">
    <property type="entry name" value="FMN_Rdtase-like_dom"/>
</dbReference>
<dbReference type="InterPro" id="IPR029039">
    <property type="entry name" value="Flavoprotein-like_sf"/>
</dbReference>
<dbReference type="Proteomes" id="UP001595476">
    <property type="component" value="Unassembled WGS sequence"/>
</dbReference>
<proteinExistence type="predicted"/>
<keyword evidence="1" id="KW-0285">Flavoprotein</keyword>
<dbReference type="PANTHER" id="PTHR43278">
    <property type="entry name" value="NAD(P)H-DEPENDENT FMN-CONTAINING OXIDOREDUCTASE YWQN-RELATED"/>
    <property type="match status" value="1"/>
</dbReference>
<dbReference type="RefSeq" id="WP_386722878.1">
    <property type="nucleotide sequence ID" value="NZ_JBHRSZ010000007.1"/>
</dbReference>
<evidence type="ECO:0000256" key="1">
    <source>
        <dbReference type="ARBA" id="ARBA00022630"/>
    </source>
</evidence>
<dbReference type="SUPFAM" id="SSF52218">
    <property type="entry name" value="Flavoproteins"/>
    <property type="match status" value="1"/>
</dbReference>
<dbReference type="Pfam" id="PF03358">
    <property type="entry name" value="FMN_red"/>
    <property type="match status" value="1"/>
</dbReference>
<sequence length="195" mass="22068">MMHTNVENTNVQKANHPTTTLIIFSSARDDGNTAQLAKDVQQLCDGAKLVYLDQLNITPYNYQNEYPMDDFYLLVEEILAAENIVFASPVYWAGVTANIKALIDRITELCDVPELKHKGRALKGKRGFYLATSVKNEVSPAFHEFFRHVYTYFDMELVGQLHLNCSEGYEGAKHRNEVNSFVELLALESPSEAMV</sequence>
<feature type="domain" description="NADPH-dependent FMN reductase-like" evidence="3">
    <location>
        <begin position="20"/>
        <end position="164"/>
    </location>
</feature>
<gene>
    <name evidence="4" type="ORF">ACFOEK_18090</name>
</gene>
<reference evidence="5" key="1">
    <citation type="journal article" date="2019" name="Int. J. Syst. Evol. Microbiol.">
        <title>The Global Catalogue of Microorganisms (GCM) 10K type strain sequencing project: providing services to taxonomists for standard genome sequencing and annotation.</title>
        <authorList>
            <consortium name="The Broad Institute Genomics Platform"/>
            <consortium name="The Broad Institute Genome Sequencing Center for Infectious Disease"/>
            <person name="Wu L."/>
            <person name="Ma J."/>
        </authorList>
    </citation>
    <scope>NUCLEOTIDE SEQUENCE [LARGE SCALE GENOMIC DNA]</scope>
    <source>
        <strain evidence="5">KCTC 52438</strain>
    </source>
</reference>
<name>A0ABV7HJF3_9GAMM</name>
<dbReference type="EMBL" id="JBHRSZ010000007">
    <property type="protein sequence ID" value="MFC3152956.1"/>
    <property type="molecule type" value="Genomic_DNA"/>
</dbReference>
<comment type="caution">
    <text evidence="4">The sequence shown here is derived from an EMBL/GenBank/DDBJ whole genome shotgun (WGS) entry which is preliminary data.</text>
</comment>
<dbReference type="InterPro" id="IPR051796">
    <property type="entry name" value="ISF_SsuE-like"/>
</dbReference>
<evidence type="ECO:0000313" key="5">
    <source>
        <dbReference type="Proteomes" id="UP001595476"/>
    </source>
</evidence>
<dbReference type="Gene3D" id="3.40.50.360">
    <property type="match status" value="1"/>
</dbReference>
<dbReference type="PANTHER" id="PTHR43278:SF4">
    <property type="entry name" value="NAD(P)H-DEPENDENT FMN-CONTAINING OXIDOREDUCTASE YWQN-RELATED"/>
    <property type="match status" value="1"/>
</dbReference>
<keyword evidence="5" id="KW-1185">Reference proteome</keyword>
<evidence type="ECO:0000256" key="2">
    <source>
        <dbReference type="ARBA" id="ARBA00022643"/>
    </source>
</evidence>
<keyword evidence="2" id="KW-0288">FMN</keyword>
<organism evidence="4 5">
    <name type="scientific">Litoribrevibacter euphylliae</name>
    <dbReference type="NCBI Taxonomy" id="1834034"/>
    <lineage>
        <taxon>Bacteria</taxon>
        <taxon>Pseudomonadati</taxon>
        <taxon>Pseudomonadota</taxon>
        <taxon>Gammaproteobacteria</taxon>
        <taxon>Oceanospirillales</taxon>
        <taxon>Oceanospirillaceae</taxon>
        <taxon>Litoribrevibacter</taxon>
    </lineage>
</organism>
<protein>
    <submittedName>
        <fullName evidence="4">Flavodoxin family protein</fullName>
    </submittedName>
</protein>
<evidence type="ECO:0000259" key="3">
    <source>
        <dbReference type="Pfam" id="PF03358"/>
    </source>
</evidence>
<evidence type="ECO:0000313" key="4">
    <source>
        <dbReference type="EMBL" id="MFC3152956.1"/>
    </source>
</evidence>